<accession>A0A2H5Q8Q0</accession>
<evidence type="ECO:0000313" key="1">
    <source>
        <dbReference type="EMBL" id="GAY60973.1"/>
    </source>
</evidence>
<reference evidence="1 2" key="1">
    <citation type="journal article" date="2017" name="Front. Genet.">
        <title>Draft sequencing of the heterozygous diploid genome of Satsuma (Citrus unshiu Marc.) using a hybrid assembly approach.</title>
        <authorList>
            <person name="Shimizu T."/>
            <person name="Tanizawa Y."/>
            <person name="Mochizuki T."/>
            <person name="Nagasaki H."/>
            <person name="Yoshioka T."/>
            <person name="Toyoda A."/>
            <person name="Fujiyama A."/>
            <person name="Kaminuma E."/>
            <person name="Nakamura Y."/>
        </authorList>
    </citation>
    <scope>NUCLEOTIDE SEQUENCE [LARGE SCALE GENOMIC DNA]</scope>
    <source>
        <strain evidence="2">cv. Miyagawa wase</strain>
    </source>
</reference>
<dbReference type="Proteomes" id="UP000236630">
    <property type="component" value="Unassembled WGS sequence"/>
</dbReference>
<gene>
    <name evidence="1" type="ORF">CUMW_206220</name>
</gene>
<keyword evidence="2" id="KW-1185">Reference proteome</keyword>
<name>A0A2H5Q8Q0_CITUN</name>
<evidence type="ECO:0000313" key="2">
    <source>
        <dbReference type="Proteomes" id="UP000236630"/>
    </source>
</evidence>
<sequence length="75" mass="8066">MISFTYNLASILGELSLAEPGALERLFGGRLVCSLLVSCMEIALVYYNEKEEADGLACPDPSQILSQLGQDITAL</sequence>
<organism evidence="1 2">
    <name type="scientific">Citrus unshiu</name>
    <name type="common">Satsuma mandarin</name>
    <name type="synonym">Citrus nobilis var. unshiu</name>
    <dbReference type="NCBI Taxonomy" id="55188"/>
    <lineage>
        <taxon>Eukaryota</taxon>
        <taxon>Viridiplantae</taxon>
        <taxon>Streptophyta</taxon>
        <taxon>Embryophyta</taxon>
        <taxon>Tracheophyta</taxon>
        <taxon>Spermatophyta</taxon>
        <taxon>Magnoliopsida</taxon>
        <taxon>eudicotyledons</taxon>
        <taxon>Gunneridae</taxon>
        <taxon>Pentapetalae</taxon>
        <taxon>rosids</taxon>
        <taxon>malvids</taxon>
        <taxon>Sapindales</taxon>
        <taxon>Rutaceae</taxon>
        <taxon>Aurantioideae</taxon>
        <taxon>Citrus</taxon>
    </lineage>
</organism>
<dbReference type="EMBL" id="BDQV01000254">
    <property type="protein sequence ID" value="GAY60973.1"/>
    <property type="molecule type" value="Genomic_DNA"/>
</dbReference>
<dbReference type="AlphaFoldDB" id="A0A2H5Q8Q0"/>
<proteinExistence type="predicted"/>
<protein>
    <submittedName>
        <fullName evidence="1">Uncharacterized protein</fullName>
    </submittedName>
</protein>
<comment type="caution">
    <text evidence="1">The sequence shown here is derived from an EMBL/GenBank/DDBJ whole genome shotgun (WGS) entry which is preliminary data.</text>
</comment>